<sequence>MDKSESRLHYRPAGQTLRKRTSEYANKIFHYVLLISLSFVFMYPILYLISRSMMQPADLADATVVWIPKELSFSNFINVFAELKYTETFIRSVMNSLVPALIQTFTCAIVGYGFARYTFPGRGILLALVLFTFLVPPQTIVVPLFILFNQFDWINSYLAFWIPAILCQGLRGSLFVLIYIQFFRGLPGQLEEAARIDGANAFRTFSRIMFPLARPAMLVVFLFSLVWHWNDMFQPGLFILDTTKFNLTQQLSVIYGLGEQELTLGMGGSTAGMIGVVPSQGNRIMAGALLTILPMLILYLFTQRYFVESVERAGIAGD</sequence>
<keyword evidence="3" id="KW-1003">Cell membrane</keyword>
<evidence type="ECO:0000313" key="10">
    <source>
        <dbReference type="Proteomes" id="UP001229346"/>
    </source>
</evidence>
<accession>A0ABT9U499</accession>
<evidence type="ECO:0000256" key="5">
    <source>
        <dbReference type="ARBA" id="ARBA00022989"/>
    </source>
</evidence>
<dbReference type="SUPFAM" id="SSF161098">
    <property type="entry name" value="MetI-like"/>
    <property type="match status" value="1"/>
</dbReference>
<evidence type="ECO:0000256" key="1">
    <source>
        <dbReference type="ARBA" id="ARBA00004651"/>
    </source>
</evidence>
<dbReference type="PANTHER" id="PTHR43744:SF8">
    <property type="entry name" value="SN-GLYCEROL-3-PHOSPHATE TRANSPORT SYSTEM PERMEASE PROTEIN UGPE"/>
    <property type="match status" value="1"/>
</dbReference>
<comment type="caution">
    <text evidence="9">The sequence shown here is derived from an EMBL/GenBank/DDBJ whole genome shotgun (WGS) entry which is preliminary data.</text>
</comment>
<proteinExistence type="inferred from homology"/>
<gene>
    <name evidence="9" type="ORF">J2T15_003922</name>
</gene>
<evidence type="ECO:0000256" key="4">
    <source>
        <dbReference type="ARBA" id="ARBA00022692"/>
    </source>
</evidence>
<keyword evidence="2 7" id="KW-0813">Transport</keyword>
<dbReference type="EMBL" id="JAUSSU010000007">
    <property type="protein sequence ID" value="MDQ0114467.1"/>
    <property type="molecule type" value="Genomic_DNA"/>
</dbReference>
<evidence type="ECO:0000256" key="6">
    <source>
        <dbReference type="ARBA" id="ARBA00023136"/>
    </source>
</evidence>
<dbReference type="Pfam" id="PF00528">
    <property type="entry name" value="BPD_transp_1"/>
    <property type="match status" value="1"/>
</dbReference>
<feature type="transmembrane region" description="Helical" evidence="7">
    <location>
        <begin position="284"/>
        <end position="302"/>
    </location>
</feature>
<feature type="transmembrane region" description="Helical" evidence="7">
    <location>
        <begin position="97"/>
        <end position="115"/>
    </location>
</feature>
<organism evidence="9 10">
    <name type="scientific">Paenibacillus harenae</name>
    <dbReference type="NCBI Taxonomy" id="306543"/>
    <lineage>
        <taxon>Bacteria</taxon>
        <taxon>Bacillati</taxon>
        <taxon>Bacillota</taxon>
        <taxon>Bacilli</taxon>
        <taxon>Bacillales</taxon>
        <taxon>Paenibacillaceae</taxon>
        <taxon>Paenibacillus</taxon>
    </lineage>
</organism>
<dbReference type="InterPro" id="IPR000515">
    <property type="entry name" value="MetI-like"/>
</dbReference>
<keyword evidence="10" id="KW-1185">Reference proteome</keyword>
<feature type="transmembrane region" description="Helical" evidence="7">
    <location>
        <begin position="160"/>
        <end position="180"/>
    </location>
</feature>
<name>A0ABT9U499_PAEHA</name>
<evidence type="ECO:0000256" key="3">
    <source>
        <dbReference type="ARBA" id="ARBA00022475"/>
    </source>
</evidence>
<keyword evidence="9" id="KW-0762">Sugar transport</keyword>
<keyword evidence="5 7" id="KW-1133">Transmembrane helix</keyword>
<keyword evidence="6 7" id="KW-0472">Membrane</keyword>
<evidence type="ECO:0000313" key="9">
    <source>
        <dbReference type="EMBL" id="MDQ0114467.1"/>
    </source>
</evidence>
<feature type="transmembrane region" description="Helical" evidence="7">
    <location>
        <begin position="212"/>
        <end position="229"/>
    </location>
</feature>
<comment type="similarity">
    <text evidence="7">Belongs to the binding-protein-dependent transport system permease family.</text>
</comment>
<keyword evidence="4 7" id="KW-0812">Transmembrane</keyword>
<feature type="transmembrane region" description="Helical" evidence="7">
    <location>
        <begin position="124"/>
        <end position="148"/>
    </location>
</feature>
<dbReference type="CDD" id="cd06261">
    <property type="entry name" value="TM_PBP2"/>
    <property type="match status" value="1"/>
</dbReference>
<reference evidence="9 10" key="1">
    <citation type="submission" date="2023-07" db="EMBL/GenBank/DDBJ databases">
        <title>Sorghum-associated microbial communities from plants grown in Nebraska, USA.</title>
        <authorList>
            <person name="Schachtman D."/>
        </authorList>
    </citation>
    <scope>NUCLEOTIDE SEQUENCE [LARGE SCALE GENOMIC DNA]</scope>
    <source>
        <strain evidence="9 10">CC482</strain>
    </source>
</reference>
<dbReference type="PROSITE" id="PS50928">
    <property type="entry name" value="ABC_TM1"/>
    <property type="match status" value="1"/>
</dbReference>
<comment type="subcellular location">
    <subcellularLocation>
        <location evidence="1 7">Cell membrane</location>
        <topology evidence="1 7">Multi-pass membrane protein</topology>
    </subcellularLocation>
</comment>
<dbReference type="Proteomes" id="UP001229346">
    <property type="component" value="Unassembled WGS sequence"/>
</dbReference>
<protein>
    <submittedName>
        <fullName evidence="9">Multiple sugar transport system permease protein</fullName>
    </submittedName>
</protein>
<dbReference type="Gene3D" id="1.10.3720.10">
    <property type="entry name" value="MetI-like"/>
    <property type="match status" value="1"/>
</dbReference>
<evidence type="ECO:0000256" key="2">
    <source>
        <dbReference type="ARBA" id="ARBA00022448"/>
    </source>
</evidence>
<dbReference type="RefSeq" id="WP_307205808.1">
    <property type="nucleotide sequence ID" value="NZ_JAUSSU010000007.1"/>
</dbReference>
<feature type="domain" description="ABC transmembrane type-1" evidence="8">
    <location>
        <begin position="89"/>
        <end position="302"/>
    </location>
</feature>
<dbReference type="PANTHER" id="PTHR43744">
    <property type="entry name" value="ABC TRANSPORTER PERMEASE PROTEIN MG189-RELATED-RELATED"/>
    <property type="match status" value="1"/>
</dbReference>
<dbReference type="InterPro" id="IPR035906">
    <property type="entry name" value="MetI-like_sf"/>
</dbReference>
<evidence type="ECO:0000259" key="8">
    <source>
        <dbReference type="PROSITE" id="PS50928"/>
    </source>
</evidence>
<feature type="transmembrane region" description="Helical" evidence="7">
    <location>
        <begin position="28"/>
        <end position="49"/>
    </location>
</feature>
<evidence type="ECO:0000256" key="7">
    <source>
        <dbReference type="RuleBase" id="RU363032"/>
    </source>
</evidence>